<dbReference type="EMBL" id="AZDI01000013">
    <property type="protein sequence ID" value="KRK45167.1"/>
    <property type="molecule type" value="Genomic_DNA"/>
</dbReference>
<feature type="domain" description="FAD-dependent urate hydroxylase HpyO/Asp monooxygenase CreE-like FAD/NAD(P)-binding" evidence="1">
    <location>
        <begin position="4"/>
        <end position="182"/>
    </location>
</feature>
<dbReference type="PATRIC" id="fig|1423719.4.peg.477"/>
<dbReference type="RefSeq" id="WP_057974731.1">
    <property type="nucleotide sequence ID" value="NZ_AZDI01000013.1"/>
</dbReference>
<dbReference type="OrthoDB" id="6309046at2"/>
<dbReference type="PANTHER" id="PTHR40254:SF1">
    <property type="entry name" value="BLR0577 PROTEIN"/>
    <property type="match status" value="1"/>
</dbReference>
<evidence type="ECO:0000313" key="2">
    <source>
        <dbReference type="EMBL" id="KRK45167.1"/>
    </source>
</evidence>
<dbReference type="InterPro" id="IPR038732">
    <property type="entry name" value="HpyO/CreE_NAD-binding"/>
</dbReference>
<dbReference type="Proteomes" id="UP000051450">
    <property type="component" value="Unassembled WGS sequence"/>
</dbReference>
<dbReference type="SUPFAM" id="SSF51905">
    <property type="entry name" value="FAD/NAD(P)-binding domain"/>
    <property type="match status" value="1"/>
</dbReference>
<keyword evidence="3" id="KW-1185">Reference proteome</keyword>
<dbReference type="Pfam" id="PF13454">
    <property type="entry name" value="NAD_binding_9"/>
    <property type="match status" value="1"/>
</dbReference>
<accession>A0A0R1HG46</accession>
<dbReference type="InterPro" id="IPR052189">
    <property type="entry name" value="L-asp_N-monooxygenase_NS-form"/>
</dbReference>
<dbReference type="PANTHER" id="PTHR40254">
    <property type="entry name" value="BLR0577 PROTEIN"/>
    <property type="match status" value="1"/>
</dbReference>
<sequence>MHLAIIGAGPRGMVTLERLIAWQRAEHSNTPLTIDLYDPHGIGGRVWTPKQPHELIMNTAAQQISLFYGTSVNSTGPIITGPNIFEWAQTEAHDFIEKNNYSADFLTEIAHLNPNDYATRALFGIYIQWYYAELIKHTPKNVNINVNKVTVTQISKNANHFEIMTALPSTDTVDYVVMSLGNLENELSKDQQKFDSFATENNLTYVLPGFPNETELDHITQDDTVILRGLGLSFFDIVTRLTIERGGRFKQLDNGQLTYLATGKEPHIVAGSRRGWPYHAKGDNQKAPGEESQAHFLTAAKMAVFMKNGSVPFAEFWNLLSHEVEYHYYSLLVAEKYPEIELTKFQLAFLRQPEETVKRSIIAESDRFNWDHLGNPMTKKPNADFKTIMLEHLQNDAADARMGTKTGPLTSALEVLRDLRLPVRQLVDNRLLSDDEYLTDFLGWFNSLNNFLTIGPPSIRIEQLRALVDADVITMLEPGMIVDTKNHQFETYSANAPEQRYLATTLIEARVPAVHATTATSPLMKQLLETRIANPLVLNPTKGAPVIDGAVNVDPISNLLLDENKRPQPGLYFWGVPTDGVHWLTAASPRPFVNDVSLRTANDIVKDIFEKESNKK</sequence>
<gene>
    <name evidence="2" type="ORF">FC66_GL000473</name>
</gene>
<name>A0A0R1HG46_9LACO</name>
<comment type="caution">
    <text evidence="2">The sequence shown here is derived from an EMBL/GenBank/DDBJ whole genome shotgun (WGS) entry which is preliminary data.</text>
</comment>
<evidence type="ECO:0000259" key="1">
    <source>
        <dbReference type="Pfam" id="PF13454"/>
    </source>
</evidence>
<evidence type="ECO:0000313" key="3">
    <source>
        <dbReference type="Proteomes" id="UP000051450"/>
    </source>
</evidence>
<protein>
    <submittedName>
        <fullName evidence="2">Fad(Nad)-dependent oxidoreductase</fullName>
    </submittedName>
</protein>
<dbReference type="AlphaFoldDB" id="A0A0R1HG46"/>
<proteinExistence type="predicted"/>
<organism evidence="2 3">
    <name type="scientific">Dellaglioa algida DSM 15638</name>
    <dbReference type="NCBI Taxonomy" id="1423719"/>
    <lineage>
        <taxon>Bacteria</taxon>
        <taxon>Bacillati</taxon>
        <taxon>Bacillota</taxon>
        <taxon>Bacilli</taxon>
        <taxon>Lactobacillales</taxon>
        <taxon>Lactobacillaceae</taxon>
        <taxon>Dellaglioa</taxon>
    </lineage>
</organism>
<dbReference type="InterPro" id="IPR036188">
    <property type="entry name" value="FAD/NAD-bd_sf"/>
</dbReference>
<reference evidence="2 3" key="1">
    <citation type="journal article" date="2015" name="Genome Announc.">
        <title>Expanding the biotechnology potential of lactobacilli through comparative genomics of 213 strains and associated genera.</title>
        <authorList>
            <person name="Sun Z."/>
            <person name="Harris H.M."/>
            <person name="McCann A."/>
            <person name="Guo C."/>
            <person name="Argimon S."/>
            <person name="Zhang W."/>
            <person name="Yang X."/>
            <person name="Jeffery I.B."/>
            <person name="Cooney J.C."/>
            <person name="Kagawa T.F."/>
            <person name="Liu W."/>
            <person name="Song Y."/>
            <person name="Salvetti E."/>
            <person name="Wrobel A."/>
            <person name="Rasinkangas P."/>
            <person name="Parkhill J."/>
            <person name="Rea M.C."/>
            <person name="O'Sullivan O."/>
            <person name="Ritari J."/>
            <person name="Douillard F.P."/>
            <person name="Paul Ross R."/>
            <person name="Yang R."/>
            <person name="Briner A.E."/>
            <person name="Felis G.E."/>
            <person name="de Vos W.M."/>
            <person name="Barrangou R."/>
            <person name="Klaenhammer T.R."/>
            <person name="Caufield P.W."/>
            <person name="Cui Y."/>
            <person name="Zhang H."/>
            <person name="O'Toole P.W."/>
        </authorList>
    </citation>
    <scope>NUCLEOTIDE SEQUENCE [LARGE SCALE GENOMIC DNA]</scope>
    <source>
        <strain evidence="2 3">DSM 15638</strain>
    </source>
</reference>
<dbReference type="STRING" id="1423719.FC66_GL000473"/>